<dbReference type="EMBL" id="QGKY02000164">
    <property type="protein sequence ID" value="KAF2592523.1"/>
    <property type="molecule type" value="Genomic_DNA"/>
</dbReference>
<dbReference type="Proteomes" id="UP000712281">
    <property type="component" value="Unassembled WGS sequence"/>
</dbReference>
<reference evidence="3" key="1">
    <citation type="submission" date="2019-12" db="EMBL/GenBank/DDBJ databases">
        <title>Genome sequencing and annotation of Brassica cretica.</title>
        <authorList>
            <person name="Studholme D.J."/>
            <person name="Sarris P.F."/>
        </authorList>
    </citation>
    <scope>NUCLEOTIDE SEQUENCE</scope>
    <source>
        <strain evidence="2">PFS-001/15</strain>
        <strain evidence="3">PFS-102/07</strain>
        <tissue evidence="3">Leaf</tissue>
    </source>
</reference>
<evidence type="ECO:0000313" key="2">
    <source>
        <dbReference type="EMBL" id="KAF2579854.1"/>
    </source>
</evidence>
<accession>A0A8S9KGH0</accession>
<organism evidence="3">
    <name type="scientific">Brassica cretica</name>
    <name type="common">Mustard</name>
    <dbReference type="NCBI Taxonomy" id="69181"/>
    <lineage>
        <taxon>Eukaryota</taxon>
        <taxon>Viridiplantae</taxon>
        <taxon>Streptophyta</taxon>
        <taxon>Embryophyta</taxon>
        <taxon>Tracheophyta</taxon>
        <taxon>Spermatophyta</taxon>
        <taxon>Magnoliopsida</taxon>
        <taxon>eudicotyledons</taxon>
        <taxon>Gunneridae</taxon>
        <taxon>Pentapetalae</taxon>
        <taxon>rosids</taxon>
        <taxon>malvids</taxon>
        <taxon>Brassicales</taxon>
        <taxon>Brassicaceae</taxon>
        <taxon>Brassiceae</taxon>
        <taxon>Brassica</taxon>
    </lineage>
</organism>
<dbReference type="AlphaFoldDB" id="A0A8S9KGH0"/>
<feature type="compositionally biased region" description="Basic and acidic residues" evidence="1">
    <location>
        <begin position="1"/>
        <end position="24"/>
    </location>
</feature>
<feature type="region of interest" description="Disordered" evidence="1">
    <location>
        <begin position="1"/>
        <end position="122"/>
    </location>
</feature>
<evidence type="ECO:0000313" key="3">
    <source>
        <dbReference type="EMBL" id="KAF2592523.1"/>
    </source>
</evidence>
<sequence>MDKGLRKDWYEKRQVKTREPDRFHLSASAPRSPRPWVRTTITKATSPMGEDDQHHGHLAHGRGRPVPRSPRRWVRTISTTVTSPMGEDDQHRGHLAHKRGRSAPGSPALGRGQSHPGQSDSF</sequence>
<name>A0A8S9KGH0_BRACR</name>
<feature type="compositionally biased region" description="Basic residues" evidence="1">
    <location>
        <begin position="56"/>
        <end position="74"/>
    </location>
</feature>
<gene>
    <name evidence="2" type="ORF">F2Q68_00004878</name>
    <name evidence="3" type="ORF">F2Q70_00043326</name>
</gene>
<protein>
    <submittedName>
        <fullName evidence="3">Uncharacterized protein</fullName>
    </submittedName>
</protein>
<proteinExistence type="predicted"/>
<comment type="caution">
    <text evidence="3">The sequence shown here is derived from an EMBL/GenBank/DDBJ whole genome shotgun (WGS) entry which is preliminary data.</text>
</comment>
<evidence type="ECO:0000256" key="1">
    <source>
        <dbReference type="SAM" id="MobiDB-lite"/>
    </source>
</evidence>
<dbReference type="EMBL" id="QGKW02001660">
    <property type="protein sequence ID" value="KAF2579854.1"/>
    <property type="molecule type" value="Genomic_DNA"/>
</dbReference>